<dbReference type="WBParaSite" id="ACRNAN_Path_1585.g6154.t1">
    <property type="protein sequence ID" value="ACRNAN_Path_1585.g6154.t1"/>
    <property type="gene ID" value="ACRNAN_Path_1585.g6154"/>
</dbReference>
<dbReference type="SUPFAM" id="SSF56436">
    <property type="entry name" value="C-type lectin-like"/>
    <property type="match status" value="1"/>
</dbReference>
<feature type="chain" id="PRO_5037732123" evidence="2">
    <location>
        <begin position="19"/>
        <end position="283"/>
    </location>
</feature>
<evidence type="ECO:0000259" key="3">
    <source>
        <dbReference type="PROSITE" id="PS50041"/>
    </source>
</evidence>
<dbReference type="PANTHER" id="PTHR22803">
    <property type="entry name" value="MANNOSE, PHOSPHOLIPASE, LECTIN RECEPTOR RELATED"/>
    <property type="match status" value="1"/>
</dbReference>
<dbReference type="InterPro" id="IPR016186">
    <property type="entry name" value="C-type_lectin-like/link_sf"/>
</dbReference>
<evidence type="ECO:0000313" key="4">
    <source>
        <dbReference type="Proteomes" id="UP000887540"/>
    </source>
</evidence>
<dbReference type="SMART" id="SM00034">
    <property type="entry name" value="CLECT"/>
    <property type="match status" value="1"/>
</dbReference>
<proteinExistence type="predicted"/>
<sequence>MVNLFLCLVLFLLIQVEASINRNRQDQPCAVEPGNWAAEIRCLRNLLVQCDSRYSAFWSERQQSRDGIVPRHVETNQLSHQSPSIPSSATPSYESILRPFRENMTTELHNRIRALEARFNHELKVMENRLSTKIDDVKRKDENEIKKLSKTIKILSSPVYHFQGKEYIYVDEPESWYDAEANCQRWRGHLVSINSESENNFIKQLHSWYVWIGLNDIAKEDRFEWVDSGKITFQLWKTGQPDNQETNENCTEQDKYGQWSDKFCFLSRHYVCERALRNQTSPH</sequence>
<dbReference type="Proteomes" id="UP000887540">
    <property type="component" value="Unplaced"/>
</dbReference>
<feature type="domain" description="C-type lectin" evidence="3">
    <location>
        <begin position="162"/>
        <end position="273"/>
    </location>
</feature>
<evidence type="ECO:0000256" key="2">
    <source>
        <dbReference type="SAM" id="SignalP"/>
    </source>
</evidence>
<dbReference type="CDD" id="cd00037">
    <property type="entry name" value="CLECT"/>
    <property type="match status" value="1"/>
</dbReference>
<keyword evidence="4" id="KW-1185">Reference proteome</keyword>
<reference evidence="5" key="1">
    <citation type="submission" date="2022-11" db="UniProtKB">
        <authorList>
            <consortium name="WormBaseParasite"/>
        </authorList>
    </citation>
    <scope>IDENTIFICATION</scope>
</reference>
<keyword evidence="2" id="KW-0732">Signal</keyword>
<protein>
    <submittedName>
        <fullName evidence="5">C-type lectin domain-containing protein</fullName>
    </submittedName>
</protein>
<evidence type="ECO:0000313" key="5">
    <source>
        <dbReference type="WBParaSite" id="ACRNAN_Path_1585.g6154.t1"/>
    </source>
</evidence>
<organism evidence="4 5">
    <name type="scientific">Acrobeloides nanus</name>
    <dbReference type="NCBI Taxonomy" id="290746"/>
    <lineage>
        <taxon>Eukaryota</taxon>
        <taxon>Metazoa</taxon>
        <taxon>Ecdysozoa</taxon>
        <taxon>Nematoda</taxon>
        <taxon>Chromadorea</taxon>
        <taxon>Rhabditida</taxon>
        <taxon>Tylenchina</taxon>
        <taxon>Cephalobomorpha</taxon>
        <taxon>Cephaloboidea</taxon>
        <taxon>Cephalobidae</taxon>
        <taxon>Acrobeloides</taxon>
    </lineage>
</organism>
<dbReference type="Gene3D" id="3.10.100.10">
    <property type="entry name" value="Mannose-Binding Protein A, subunit A"/>
    <property type="match status" value="1"/>
</dbReference>
<dbReference type="AlphaFoldDB" id="A0A914C2J7"/>
<dbReference type="InterPro" id="IPR001304">
    <property type="entry name" value="C-type_lectin-like"/>
</dbReference>
<dbReference type="Pfam" id="PF00059">
    <property type="entry name" value="Lectin_C"/>
    <property type="match status" value="1"/>
</dbReference>
<dbReference type="PROSITE" id="PS00615">
    <property type="entry name" value="C_TYPE_LECTIN_1"/>
    <property type="match status" value="1"/>
</dbReference>
<name>A0A914C2J7_9BILA</name>
<dbReference type="InterPro" id="IPR018378">
    <property type="entry name" value="C-type_lectin_CS"/>
</dbReference>
<feature type="signal peptide" evidence="2">
    <location>
        <begin position="1"/>
        <end position="18"/>
    </location>
</feature>
<evidence type="ECO:0000256" key="1">
    <source>
        <dbReference type="ARBA" id="ARBA00023157"/>
    </source>
</evidence>
<dbReference type="InterPro" id="IPR016187">
    <property type="entry name" value="CTDL_fold"/>
</dbReference>
<accession>A0A914C2J7</accession>
<keyword evidence="1" id="KW-1015">Disulfide bond</keyword>
<dbReference type="PROSITE" id="PS50041">
    <property type="entry name" value="C_TYPE_LECTIN_2"/>
    <property type="match status" value="1"/>
</dbReference>
<dbReference type="InterPro" id="IPR050111">
    <property type="entry name" value="C-type_lectin/snaclec_domain"/>
</dbReference>